<organism evidence="6 7">
    <name type="scientific">Paenirhodobacter huangdaonensis</name>
    <dbReference type="NCBI Taxonomy" id="2501515"/>
    <lineage>
        <taxon>Bacteria</taxon>
        <taxon>Pseudomonadati</taxon>
        <taxon>Pseudomonadota</taxon>
        <taxon>Alphaproteobacteria</taxon>
        <taxon>Rhodobacterales</taxon>
        <taxon>Rhodobacter group</taxon>
        <taxon>Paenirhodobacter</taxon>
    </lineage>
</organism>
<dbReference type="PANTHER" id="PTHR30204">
    <property type="entry name" value="REDOX-CYCLING DRUG-SENSING TRANSCRIPTIONAL ACTIVATOR SOXR"/>
    <property type="match status" value="1"/>
</dbReference>
<dbReference type="EMBL" id="SAVA01000006">
    <property type="protein sequence ID" value="RWR51638.1"/>
    <property type="molecule type" value="Genomic_DNA"/>
</dbReference>
<evidence type="ECO:0000256" key="1">
    <source>
        <dbReference type="ARBA" id="ARBA00023015"/>
    </source>
</evidence>
<gene>
    <name evidence="6" type="ORF">EOW66_11695</name>
</gene>
<dbReference type="RefSeq" id="WP_113899786.1">
    <property type="nucleotide sequence ID" value="NZ_JBHSOM010000026.1"/>
</dbReference>
<dbReference type="InterPro" id="IPR015358">
    <property type="entry name" value="Tscrpt_reg_MerR_DNA-bd"/>
</dbReference>
<dbReference type="InterPro" id="IPR000551">
    <property type="entry name" value="MerR-type_HTH_dom"/>
</dbReference>
<evidence type="ECO:0000313" key="6">
    <source>
        <dbReference type="EMBL" id="RWR51638.1"/>
    </source>
</evidence>
<sequence length="134" mass="15692">MSDEVMTIREMCDAFDVTPRTLRFYEAKELLFPIREGQKRLFTRRDRARLKLILRGKRFGFSLEDIRQLLDLYNMGDQQKTQLAETLKLARQRLDEMQRQRDELGQAIAELSEQIAWGDQQLADEGPEEAAAAE</sequence>
<dbReference type="GO" id="GO:0003700">
    <property type="term" value="F:DNA-binding transcription factor activity"/>
    <property type="evidence" value="ECO:0007669"/>
    <property type="project" value="InterPro"/>
</dbReference>
<name>A0A3S3LLX6_9RHOB</name>
<keyword evidence="3" id="KW-0804">Transcription</keyword>
<reference evidence="6" key="1">
    <citation type="submission" date="2019-01" db="EMBL/GenBank/DDBJ databases">
        <title>Sinorhodobacter populi sp. nov. isolated from the symptomatic bark tissue of Populus euramericana canker.</title>
        <authorList>
            <person name="Xu G."/>
        </authorList>
    </citation>
    <scope>NUCLEOTIDE SEQUENCE [LARGE SCALE GENOMIC DNA]</scope>
    <source>
        <strain evidence="6">CGMCC 1.12963</strain>
    </source>
</reference>
<evidence type="ECO:0000259" key="5">
    <source>
        <dbReference type="PROSITE" id="PS50937"/>
    </source>
</evidence>
<dbReference type="SUPFAM" id="SSF46955">
    <property type="entry name" value="Putative DNA-binding domain"/>
    <property type="match status" value="1"/>
</dbReference>
<dbReference type="GO" id="GO:0003677">
    <property type="term" value="F:DNA binding"/>
    <property type="evidence" value="ECO:0007669"/>
    <property type="project" value="UniProtKB-KW"/>
</dbReference>
<dbReference type="Pfam" id="PF00376">
    <property type="entry name" value="MerR"/>
    <property type="match status" value="1"/>
</dbReference>
<keyword evidence="1" id="KW-0805">Transcription regulation</keyword>
<keyword evidence="4" id="KW-0175">Coiled coil</keyword>
<dbReference type="InterPro" id="IPR009061">
    <property type="entry name" value="DNA-bd_dom_put_sf"/>
</dbReference>
<evidence type="ECO:0000256" key="4">
    <source>
        <dbReference type="SAM" id="Coils"/>
    </source>
</evidence>
<dbReference type="PROSITE" id="PS50937">
    <property type="entry name" value="HTH_MERR_2"/>
    <property type="match status" value="1"/>
</dbReference>
<accession>A0A3S3LLX6</accession>
<dbReference type="CDD" id="cd04776">
    <property type="entry name" value="HTH_GnyR"/>
    <property type="match status" value="1"/>
</dbReference>
<dbReference type="Gene3D" id="1.10.1660.10">
    <property type="match status" value="1"/>
</dbReference>
<keyword evidence="7" id="KW-1185">Reference proteome</keyword>
<evidence type="ECO:0000256" key="2">
    <source>
        <dbReference type="ARBA" id="ARBA00023125"/>
    </source>
</evidence>
<dbReference type="InterPro" id="IPR047057">
    <property type="entry name" value="MerR_fam"/>
</dbReference>
<feature type="domain" description="HTH merR-type" evidence="5">
    <location>
        <begin position="5"/>
        <end position="72"/>
    </location>
</feature>
<protein>
    <submittedName>
        <fullName evidence="6">MerR family DNA-binding transcriptional regulator</fullName>
    </submittedName>
</protein>
<dbReference type="Pfam" id="PF09278">
    <property type="entry name" value="MerR-DNA-bind"/>
    <property type="match status" value="1"/>
</dbReference>
<keyword evidence="2 6" id="KW-0238">DNA-binding</keyword>
<evidence type="ECO:0000256" key="3">
    <source>
        <dbReference type="ARBA" id="ARBA00023163"/>
    </source>
</evidence>
<dbReference type="Proteomes" id="UP000288071">
    <property type="component" value="Unassembled WGS sequence"/>
</dbReference>
<proteinExistence type="predicted"/>
<comment type="caution">
    <text evidence="6">The sequence shown here is derived from an EMBL/GenBank/DDBJ whole genome shotgun (WGS) entry which is preliminary data.</text>
</comment>
<dbReference type="PANTHER" id="PTHR30204:SF58">
    <property type="entry name" value="HTH-TYPE TRANSCRIPTIONAL REGULATOR YFMP"/>
    <property type="match status" value="1"/>
</dbReference>
<dbReference type="SMART" id="SM00422">
    <property type="entry name" value="HTH_MERR"/>
    <property type="match status" value="1"/>
</dbReference>
<reference evidence="6" key="2">
    <citation type="submission" date="2019-01" db="EMBL/GenBank/DDBJ databases">
        <authorList>
            <person name="Li Y."/>
        </authorList>
    </citation>
    <scope>NUCLEOTIDE SEQUENCE [LARGE SCALE GENOMIC DNA]</scope>
    <source>
        <strain evidence="6">CGMCC 1.12963</strain>
    </source>
</reference>
<dbReference type="AlphaFoldDB" id="A0A3S3LLX6"/>
<feature type="coiled-coil region" evidence="4">
    <location>
        <begin position="80"/>
        <end position="114"/>
    </location>
</feature>
<evidence type="ECO:0000313" key="7">
    <source>
        <dbReference type="Proteomes" id="UP000288071"/>
    </source>
</evidence>